<evidence type="ECO:0000256" key="11">
    <source>
        <dbReference type="PROSITE-ProRule" id="PRU00042"/>
    </source>
</evidence>
<keyword evidence="10" id="KW-0539">Nucleus</keyword>
<dbReference type="InterPro" id="IPR013087">
    <property type="entry name" value="Znf_C2H2_type"/>
</dbReference>
<evidence type="ECO:0000256" key="8">
    <source>
        <dbReference type="ARBA" id="ARBA00023125"/>
    </source>
</evidence>
<keyword evidence="8" id="KW-0238">DNA-binding</keyword>
<dbReference type="GeneID" id="115428081"/>
<evidence type="ECO:0000256" key="12">
    <source>
        <dbReference type="SAM" id="MobiDB-lite"/>
    </source>
</evidence>
<evidence type="ECO:0000256" key="1">
    <source>
        <dbReference type="ARBA" id="ARBA00004123"/>
    </source>
</evidence>
<dbReference type="PANTHER" id="PTHR23235:SF120">
    <property type="entry name" value="KRUPPEL-LIKE FACTOR 15"/>
    <property type="match status" value="1"/>
</dbReference>
<evidence type="ECO:0000256" key="3">
    <source>
        <dbReference type="ARBA" id="ARBA00022723"/>
    </source>
</evidence>
<dbReference type="FunFam" id="3.30.160.60:FF:002716">
    <property type="entry name" value="Zinc finger protein 212"/>
    <property type="match status" value="1"/>
</dbReference>
<feature type="region of interest" description="Disordered" evidence="12">
    <location>
        <begin position="135"/>
        <end position="222"/>
    </location>
</feature>
<dbReference type="FunFam" id="3.30.160.60:FF:001506">
    <property type="entry name" value="Zinc finger protein"/>
    <property type="match status" value="1"/>
</dbReference>
<feature type="domain" description="C2H2-type" evidence="13">
    <location>
        <begin position="480"/>
        <end position="507"/>
    </location>
</feature>
<feature type="domain" description="C2H2-type" evidence="13">
    <location>
        <begin position="424"/>
        <end position="451"/>
    </location>
</feature>
<dbReference type="SMART" id="SM00355">
    <property type="entry name" value="ZnF_C2H2"/>
    <property type="match status" value="7"/>
</dbReference>
<sequence>METNCVSDKVCVEKKCPMPRRVQILRSLVEQRLSAAAEEIFGLFERTIAEYEEELCRTKEENQRQSQILDTVWNQKDLMHKAEKPSLDQEDSEPPTIKEEQAELWTNQEEEEQLIPASDIHQVLVVKEEVPFDHQDWSPCLDQNQEDPEPPHIKEEPEELWTKQEADIIKSSPTPVPVKSEDDEEEAQSSQLHQRQTEVDMEEPDGEDCGSEPFSSFHPHGLLQTQSDDEATVSLESDDSLNFLPTQSDEETTVSLESGDSLNGDCWKDVCEHQSGTKSPKKTNRKEVINTPGDKMEHNDFTVTDAGCEMKNQCLECGKIFGTKSQLMIHIRIHTGEKPFDCSVCGKKFTQKSNLLSHMKLHTGEKSFSCFVCGKRFAQNSNLINHVKMHTEQKAFCCSECGKKFAFKSGLIHHMKCHTGEKPFSCSVCQKSFIYERVLRLHMVSHTGEKAFACSECGKKFGLKSNLLRHMKGHTGQKPYSCSVCQKQFRQKSDVQIHMKIHTREKTTHSGAEDDK</sequence>
<dbReference type="PANTHER" id="PTHR23235">
    <property type="entry name" value="KRUEPPEL-LIKE TRANSCRIPTION FACTOR"/>
    <property type="match status" value="1"/>
</dbReference>
<keyword evidence="15" id="KW-1185">Reference proteome</keyword>
<dbReference type="GO" id="GO:0000978">
    <property type="term" value="F:RNA polymerase II cis-regulatory region sequence-specific DNA binding"/>
    <property type="evidence" value="ECO:0007669"/>
    <property type="project" value="TreeGrafter"/>
</dbReference>
<dbReference type="AlphaFoldDB" id="A0A672YHQ0"/>
<protein>
    <submittedName>
        <fullName evidence="14">Zinc finger protein 37-like</fullName>
    </submittedName>
</protein>
<feature type="region of interest" description="Disordered" evidence="12">
    <location>
        <begin position="273"/>
        <end position="296"/>
    </location>
</feature>
<keyword evidence="5 11" id="KW-0863">Zinc-finger</keyword>
<dbReference type="Proteomes" id="UP000472271">
    <property type="component" value="Chromosome 11"/>
</dbReference>
<feature type="domain" description="C2H2-type" evidence="13">
    <location>
        <begin position="368"/>
        <end position="395"/>
    </location>
</feature>
<evidence type="ECO:0000313" key="15">
    <source>
        <dbReference type="Proteomes" id="UP000472271"/>
    </source>
</evidence>
<dbReference type="PROSITE" id="PS00028">
    <property type="entry name" value="ZINC_FINGER_C2H2_1"/>
    <property type="match status" value="7"/>
</dbReference>
<feature type="region of interest" description="Disordered" evidence="12">
    <location>
        <begin position="241"/>
        <end position="260"/>
    </location>
</feature>
<dbReference type="GO" id="GO:0008270">
    <property type="term" value="F:zinc ion binding"/>
    <property type="evidence" value="ECO:0007669"/>
    <property type="project" value="UniProtKB-KW"/>
</dbReference>
<dbReference type="InParanoid" id="A0A672YHQ0"/>
<evidence type="ECO:0000256" key="5">
    <source>
        <dbReference type="ARBA" id="ARBA00022771"/>
    </source>
</evidence>
<reference evidence="14" key="2">
    <citation type="submission" date="2025-08" db="UniProtKB">
        <authorList>
            <consortium name="Ensembl"/>
        </authorList>
    </citation>
    <scope>IDENTIFICATION</scope>
</reference>
<dbReference type="FunFam" id="3.30.160.60:FF:000912">
    <property type="entry name" value="Zinc finger protein 660"/>
    <property type="match status" value="1"/>
</dbReference>
<proteinExistence type="inferred from homology"/>
<dbReference type="RefSeq" id="XP_030002769.1">
    <property type="nucleotide sequence ID" value="XM_030146909.1"/>
</dbReference>
<dbReference type="Pfam" id="PF00096">
    <property type="entry name" value="zf-C2H2"/>
    <property type="match status" value="6"/>
</dbReference>
<evidence type="ECO:0000256" key="6">
    <source>
        <dbReference type="ARBA" id="ARBA00022833"/>
    </source>
</evidence>
<dbReference type="FunFam" id="3.30.160.60:FF:000340">
    <property type="entry name" value="zinc finger protein 473 isoform X1"/>
    <property type="match status" value="1"/>
</dbReference>
<name>A0A672YHQ0_9TELE</name>
<keyword evidence="7" id="KW-0805">Transcription regulation</keyword>
<feature type="compositionally biased region" description="Polar residues" evidence="12">
    <location>
        <begin position="243"/>
        <end position="260"/>
    </location>
</feature>
<gene>
    <name evidence="14" type="primary">LOC115428081</name>
</gene>
<keyword evidence="9" id="KW-0804">Transcription</keyword>
<evidence type="ECO:0000313" key="14">
    <source>
        <dbReference type="Ensembl" id="ENSSORP00005004079.1"/>
    </source>
</evidence>
<dbReference type="GO" id="GO:0005634">
    <property type="term" value="C:nucleus"/>
    <property type="evidence" value="ECO:0007669"/>
    <property type="project" value="UniProtKB-SubCell"/>
</dbReference>
<reference evidence="14" key="3">
    <citation type="submission" date="2025-09" db="UniProtKB">
        <authorList>
            <consortium name="Ensembl"/>
        </authorList>
    </citation>
    <scope>IDENTIFICATION</scope>
</reference>
<comment type="subcellular location">
    <subcellularLocation>
        <location evidence="1">Nucleus</location>
    </subcellularLocation>
</comment>
<evidence type="ECO:0000256" key="4">
    <source>
        <dbReference type="ARBA" id="ARBA00022737"/>
    </source>
</evidence>
<reference evidence="14" key="1">
    <citation type="submission" date="2019-06" db="EMBL/GenBank/DDBJ databases">
        <authorList>
            <consortium name="Wellcome Sanger Institute Data Sharing"/>
        </authorList>
    </citation>
    <scope>NUCLEOTIDE SEQUENCE [LARGE SCALE GENOMIC DNA]</scope>
</reference>
<evidence type="ECO:0000256" key="7">
    <source>
        <dbReference type="ARBA" id="ARBA00023015"/>
    </source>
</evidence>
<comment type="similarity">
    <text evidence="2">Belongs to the krueppel C2H2-type zinc-finger protein family.</text>
</comment>
<feature type="compositionally biased region" description="Acidic residues" evidence="12">
    <location>
        <begin position="199"/>
        <end position="210"/>
    </location>
</feature>
<evidence type="ECO:0000256" key="10">
    <source>
        <dbReference type="ARBA" id="ARBA00023242"/>
    </source>
</evidence>
<feature type="domain" description="C2H2-type" evidence="13">
    <location>
        <begin position="396"/>
        <end position="423"/>
    </location>
</feature>
<dbReference type="FunFam" id="3.30.160.60:FF:001480">
    <property type="entry name" value="Si:cabz01071911.3"/>
    <property type="match status" value="1"/>
</dbReference>
<dbReference type="GO" id="GO:0000981">
    <property type="term" value="F:DNA-binding transcription factor activity, RNA polymerase II-specific"/>
    <property type="evidence" value="ECO:0007669"/>
    <property type="project" value="TreeGrafter"/>
</dbReference>
<keyword evidence="6" id="KW-0862">Zinc</keyword>
<dbReference type="InterPro" id="IPR036236">
    <property type="entry name" value="Znf_C2H2_sf"/>
</dbReference>
<feature type="domain" description="C2H2-type" evidence="13">
    <location>
        <begin position="312"/>
        <end position="339"/>
    </location>
</feature>
<dbReference type="FunFam" id="3.30.160.60:FF:001155">
    <property type="entry name" value="Zinc finger 30C"/>
    <property type="match status" value="1"/>
</dbReference>
<accession>A0A672YHQ0</accession>
<dbReference type="Gene3D" id="3.30.160.60">
    <property type="entry name" value="Classic Zinc Finger"/>
    <property type="match status" value="7"/>
</dbReference>
<dbReference type="Ensembl" id="ENSSORT00005004200.1">
    <property type="protein sequence ID" value="ENSSORP00005004079.1"/>
    <property type="gene ID" value="ENSSORG00005002491.1"/>
</dbReference>
<evidence type="ECO:0000259" key="13">
    <source>
        <dbReference type="PROSITE" id="PS50157"/>
    </source>
</evidence>
<evidence type="ECO:0000256" key="2">
    <source>
        <dbReference type="ARBA" id="ARBA00006991"/>
    </source>
</evidence>
<feature type="domain" description="C2H2-type" evidence="13">
    <location>
        <begin position="452"/>
        <end position="479"/>
    </location>
</feature>
<keyword evidence="3" id="KW-0479">Metal-binding</keyword>
<dbReference type="FunCoup" id="A0A672YHQ0">
    <property type="interactions" value="13"/>
</dbReference>
<dbReference type="SUPFAM" id="SSF57667">
    <property type="entry name" value="beta-beta-alpha zinc fingers"/>
    <property type="match status" value="4"/>
</dbReference>
<keyword evidence="4" id="KW-0677">Repeat</keyword>
<evidence type="ECO:0000256" key="9">
    <source>
        <dbReference type="ARBA" id="ARBA00023163"/>
    </source>
</evidence>
<organism evidence="14 15">
    <name type="scientific">Sphaeramia orbicularis</name>
    <name type="common">orbiculate cardinalfish</name>
    <dbReference type="NCBI Taxonomy" id="375764"/>
    <lineage>
        <taxon>Eukaryota</taxon>
        <taxon>Metazoa</taxon>
        <taxon>Chordata</taxon>
        <taxon>Craniata</taxon>
        <taxon>Vertebrata</taxon>
        <taxon>Euteleostomi</taxon>
        <taxon>Actinopterygii</taxon>
        <taxon>Neopterygii</taxon>
        <taxon>Teleostei</taxon>
        <taxon>Neoteleostei</taxon>
        <taxon>Acanthomorphata</taxon>
        <taxon>Gobiaria</taxon>
        <taxon>Kurtiformes</taxon>
        <taxon>Apogonoidei</taxon>
        <taxon>Apogonidae</taxon>
        <taxon>Apogoninae</taxon>
        <taxon>Sphaeramia</taxon>
    </lineage>
</organism>
<dbReference type="PROSITE" id="PS50157">
    <property type="entry name" value="ZINC_FINGER_C2H2_2"/>
    <property type="match status" value="7"/>
</dbReference>
<dbReference type="FunFam" id="3.30.160.60:FF:000060">
    <property type="entry name" value="zinc finger protein 436"/>
    <property type="match status" value="1"/>
</dbReference>
<feature type="compositionally biased region" description="Basic and acidic residues" evidence="12">
    <location>
        <begin position="149"/>
        <end position="168"/>
    </location>
</feature>
<feature type="domain" description="C2H2-type" evidence="13">
    <location>
        <begin position="340"/>
        <end position="367"/>
    </location>
</feature>